<gene>
    <name evidence="1" type="ordered locus">Anacy_4412</name>
</gene>
<dbReference type="KEGG" id="acy:Anacy_4412"/>
<name>K9ZML5_ANACC</name>
<dbReference type="HOGENOM" id="CLU_3264799_0_0_3"/>
<protein>
    <submittedName>
        <fullName evidence="1">Uncharacterized protein</fullName>
    </submittedName>
</protein>
<dbReference type="PATRIC" id="fig|272123.3.peg.4806"/>
<dbReference type="Proteomes" id="UP000010474">
    <property type="component" value="Chromosome"/>
</dbReference>
<dbReference type="RefSeq" id="WP_015216388.1">
    <property type="nucleotide sequence ID" value="NC_019771.1"/>
</dbReference>
<reference evidence="2" key="1">
    <citation type="journal article" date="2013" name="Proc. Natl. Acad. Sci. U.S.A.">
        <title>Improving the coverage of the cyanobacterial phylum using diversity-driven genome sequencing.</title>
        <authorList>
            <person name="Shih P.M."/>
            <person name="Wu D."/>
            <person name="Latifi A."/>
            <person name="Axen S.D."/>
            <person name="Fewer D.P."/>
            <person name="Talla E."/>
            <person name="Calteau A."/>
            <person name="Cai F."/>
            <person name="Tandeau de Marsac N."/>
            <person name="Rippka R."/>
            <person name="Herdman M."/>
            <person name="Sivonen K."/>
            <person name="Coursin T."/>
            <person name="Laurent T."/>
            <person name="Goodwin L."/>
            <person name="Nolan M."/>
            <person name="Davenport K.W."/>
            <person name="Han C.S."/>
            <person name="Rubin E.M."/>
            <person name="Eisen J.A."/>
            <person name="Woyke T."/>
            <person name="Gugger M."/>
            <person name="Kerfeld C.A."/>
        </authorList>
    </citation>
    <scope>NUCLEOTIDE SEQUENCE [LARGE SCALE GENOMIC DNA]</scope>
    <source>
        <strain evidence="2">ATCC 27899 / PCC 7122</strain>
    </source>
</reference>
<sequence length="41" mass="4435">MGTLLTDVAKAVIGTHIMFDKLVMITTSVQKLVNSLMLSDV</sequence>
<dbReference type="STRING" id="272123.Anacy_4412"/>
<dbReference type="EMBL" id="CP003659">
    <property type="protein sequence ID" value="AFZ59772.1"/>
    <property type="molecule type" value="Genomic_DNA"/>
</dbReference>
<evidence type="ECO:0000313" key="2">
    <source>
        <dbReference type="Proteomes" id="UP000010474"/>
    </source>
</evidence>
<accession>K9ZML5</accession>
<dbReference type="AlphaFoldDB" id="K9ZML5"/>
<evidence type="ECO:0000313" key="1">
    <source>
        <dbReference type="EMBL" id="AFZ59772.1"/>
    </source>
</evidence>
<proteinExistence type="predicted"/>
<organism evidence="1 2">
    <name type="scientific">Anabaena cylindrica (strain ATCC 27899 / PCC 7122)</name>
    <dbReference type="NCBI Taxonomy" id="272123"/>
    <lineage>
        <taxon>Bacteria</taxon>
        <taxon>Bacillati</taxon>
        <taxon>Cyanobacteriota</taxon>
        <taxon>Cyanophyceae</taxon>
        <taxon>Nostocales</taxon>
        <taxon>Nostocaceae</taxon>
        <taxon>Anabaena</taxon>
    </lineage>
</organism>
<keyword evidence="2" id="KW-1185">Reference proteome</keyword>